<feature type="compositionally biased region" description="Low complexity" evidence="1">
    <location>
        <begin position="365"/>
        <end position="380"/>
    </location>
</feature>
<dbReference type="VEuPathDB" id="FungiDB:A1Q1_03664"/>
<dbReference type="OrthoDB" id="4001642at2759"/>
<feature type="compositionally biased region" description="Polar residues" evidence="1">
    <location>
        <begin position="501"/>
        <end position="516"/>
    </location>
</feature>
<evidence type="ECO:0000313" key="2">
    <source>
        <dbReference type="EMBL" id="EJT52532.1"/>
    </source>
</evidence>
<dbReference type="AlphaFoldDB" id="J6FBN9"/>
<feature type="compositionally biased region" description="Low complexity" evidence="1">
    <location>
        <begin position="750"/>
        <end position="767"/>
    </location>
</feature>
<dbReference type="PANTHER" id="PTHR36419">
    <property type="entry name" value="ARRESTIN FAMILY PROTEIN 1"/>
    <property type="match status" value="1"/>
</dbReference>
<reference evidence="2 3" key="1">
    <citation type="journal article" date="2012" name="Eukaryot. Cell">
        <title>Draft genome sequence of CBS 2479, the standard type strain of Trichosporon asahii.</title>
        <authorList>
            <person name="Yang R.Y."/>
            <person name="Li H.T."/>
            <person name="Zhu H."/>
            <person name="Zhou G.P."/>
            <person name="Wang M."/>
            <person name="Wang L."/>
        </authorList>
    </citation>
    <scope>NUCLEOTIDE SEQUENCE [LARGE SCALE GENOMIC DNA]</scope>
    <source>
        <strain evidence="3">ATCC 90039 / CBS 2479 / JCM 2466 / KCTC 7840 / NCYC 2677 / UAMH 7654</strain>
    </source>
</reference>
<protein>
    <recommendedName>
        <fullName evidence="4">Arrestin C-terminal-like domain-containing protein</fullName>
    </recommendedName>
</protein>
<evidence type="ECO:0000256" key="1">
    <source>
        <dbReference type="SAM" id="MobiDB-lite"/>
    </source>
</evidence>
<evidence type="ECO:0008006" key="4">
    <source>
        <dbReference type="Google" id="ProtNLM"/>
    </source>
</evidence>
<dbReference type="RefSeq" id="XP_014183753.1">
    <property type="nucleotide sequence ID" value="XM_014328278.1"/>
</dbReference>
<feature type="compositionally biased region" description="Low complexity" evidence="1">
    <location>
        <begin position="430"/>
        <end position="441"/>
    </location>
</feature>
<proteinExistence type="predicted"/>
<feature type="compositionally biased region" description="Polar residues" evidence="1">
    <location>
        <begin position="794"/>
        <end position="816"/>
    </location>
</feature>
<feature type="region of interest" description="Disordered" evidence="1">
    <location>
        <begin position="352"/>
        <end position="586"/>
    </location>
</feature>
<dbReference type="EMBL" id="ALBS01000023">
    <property type="protein sequence ID" value="EJT52532.1"/>
    <property type="molecule type" value="Genomic_DNA"/>
</dbReference>
<feature type="compositionally biased region" description="Basic and acidic residues" evidence="1">
    <location>
        <begin position="824"/>
        <end position="838"/>
    </location>
</feature>
<accession>J6FBN9</accession>
<gene>
    <name evidence="2" type="ORF">A1Q1_03664</name>
</gene>
<organism evidence="2 3">
    <name type="scientific">Trichosporon asahii var. asahii (strain ATCC 90039 / CBS 2479 / JCM 2466 / KCTC 7840 / NBRC 103889/ NCYC 2677 / UAMH 7654)</name>
    <name type="common">Yeast</name>
    <dbReference type="NCBI Taxonomy" id="1186058"/>
    <lineage>
        <taxon>Eukaryota</taxon>
        <taxon>Fungi</taxon>
        <taxon>Dikarya</taxon>
        <taxon>Basidiomycota</taxon>
        <taxon>Agaricomycotina</taxon>
        <taxon>Tremellomycetes</taxon>
        <taxon>Trichosporonales</taxon>
        <taxon>Trichosporonaceae</taxon>
        <taxon>Trichosporon</taxon>
    </lineage>
</organism>
<dbReference type="PANTHER" id="PTHR36419:SF1">
    <property type="entry name" value="RHO1 GEF LOCALIZING PROTEIN 1"/>
    <property type="match status" value="1"/>
</dbReference>
<name>J6FBN9_TRIAS</name>
<dbReference type="HOGENOM" id="CLU_273102_0_0_1"/>
<dbReference type="InterPro" id="IPR014752">
    <property type="entry name" value="Arrestin-like_C"/>
</dbReference>
<feature type="compositionally biased region" description="Basic and acidic residues" evidence="1">
    <location>
        <begin position="1001"/>
        <end position="1014"/>
    </location>
</feature>
<feature type="compositionally biased region" description="Low complexity" evidence="1">
    <location>
        <begin position="668"/>
        <end position="686"/>
    </location>
</feature>
<dbReference type="KEGG" id="tasa:A1Q1_03664"/>
<dbReference type="Proteomes" id="UP000002748">
    <property type="component" value="Unassembled WGS sequence"/>
</dbReference>
<feature type="compositionally biased region" description="Basic and acidic residues" evidence="1">
    <location>
        <begin position="555"/>
        <end position="568"/>
    </location>
</feature>
<feature type="compositionally biased region" description="Low complexity" evidence="1">
    <location>
        <begin position="963"/>
        <end position="977"/>
    </location>
</feature>
<feature type="compositionally biased region" description="Basic and acidic residues" evidence="1">
    <location>
        <begin position="943"/>
        <end position="957"/>
    </location>
</feature>
<evidence type="ECO:0000313" key="3">
    <source>
        <dbReference type="Proteomes" id="UP000002748"/>
    </source>
</evidence>
<sequence length="1195" mass="125279">MTQSGGPVRISLRATAHRPFILGHPGIAPAENRDGATVQGTVEVRTVTQPVKAKWVRVEVRKYETVKGGPTPPKGTPAYTHVGKVHLLWKAGEGKEYEVVPNRDFRFVIPLPLEDLPPSLDNKRATISYELVASICYKQKGGLFRKSSPTQTTASEHLRIIRYDLMSAWPKYQASTQQVAQSQDGSVNLVVERPQQAFGPGDSVFLMTLLRSNSPQPFTFQALDVSLVEMFTFVPKEDTKSTKKSKKPLGQPTTKTEVVTSKRFTINQTMRPGEEKAFKGSLVVPVPTANEAMLTVRGAKTLGIEYKIVVQAICDNGNIVVEQPCDVCAFGKQAATQDLGYVAGLSESQRGMGPLNSLSGQMFKSSPQLSDPSSSATSLSNKMQNGAQPPTPYHASAPHAAGPSQPASGPMGGRLGAAANTITGLFPRRSSSTTTSTTTTSDWGPAPSDRQFTTMPTPNPASRSNTASPPAVESLRDKPLPGGLTHSKSNKWRPTDGAISESPTATGQQNAVASGSGTATPTPANPGVPVGAPPGYAHAGANGSAAPGQFASAAQEKDIQRQRYEEAQNRVGGSSHAGGSSSYAAPAAAAAVVGVAGAGAAAAMSHTPPPSHPNAANGQYPSAGQEKDRLRYEAAVANRDAAQGAPAGSSAPPPAPDEAPISYEELFGNGTAAGPSSSAAAGSSSRPGPPPGGQPSAVAEPYMSAAQEKEMMRKRYEDATNRVTRATGVPLATSPSPPASNAGHNRMPSQTPQQTPNQTPQKAYMSAAEEKEMMRRRYEEATNKVARATGVGSGSSSDRAQSPPMTQSPPAAQSPEQKLYMSAAEEKEMMRRRYEEATNRVASATGSPAAAAVASGSGARAGTASPTPQRENSVPAAYMSAAEEKEMMRRRYEEATRRVASSTCAPDVASGSNGSNGTAQPVRQQSAGSPPPANVPAAYMSAAEEKEMMRRRYEEATNRVARATSPSGSVPSAAPPAFEDVVGTPPAQFSSTPAAYMTAAQEKEMMRQRFEEAQGRVASGSGGSGSQRAVDPRQAPPIQIPGNSPPRAQASQSQAKPYMSAEEEKEMMRRRYEEATTRVARATGSVSPPPGPSASSGVSAPTSYEDAIRTPRDLESPEPEPGVSTLPPQLPPISLLGDMPTSPLATINGRYSFLGTASQPLESTPTKARPLTHLPTGPAPPVPTRPPQDYIDNLV</sequence>
<feature type="compositionally biased region" description="Polar residues" evidence="1">
    <location>
        <begin position="1156"/>
        <end position="1166"/>
    </location>
</feature>
<dbReference type="Gene3D" id="2.60.40.640">
    <property type="match status" value="1"/>
</dbReference>
<feature type="compositionally biased region" description="Basic and acidic residues" evidence="1">
    <location>
        <begin position="1066"/>
        <end position="1076"/>
    </location>
</feature>
<feature type="compositionally biased region" description="Low complexity" evidence="1">
    <location>
        <begin position="640"/>
        <end position="650"/>
    </location>
</feature>
<dbReference type="GO" id="GO:0000935">
    <property type="term" value="C:division septum"/>
    <property type="evidence" value="ECO:0007669"/>
    <property type="project" value="TreeGrafter"/>
</dbReference>
<feature type="compositionally biased region" description="Polar residues" evidence="1">
    <location>
        <begin position="899"/>
        <end position="928"/>
    </location>
</feature>
<dbReference type="InterPro" id="IPR053060">
    <property type="entry name" value="Cytokinesis_Signaling_Reg"/>
</dbReference>
<feature type="region of interest" description="Disordered" evidence="1">
    <location>
        <begin position="1156"/>
        <end position="1195"/>
    </location>
</feature>
<feature type="compositionally biased region" description="Polar residues" evidence="1">
    <location>
        <begin position="450"/>
        <end position="468"/>
    </location>
</feature>
<feature type="region of interest" description="Disordered" evidence="1">
    <location>
        <begin position="602"/>
        <end position="1141"/>
    </location>
</feature>
<feature type="compositionally biased region" description="Basic and acidic residues" evidence="1">
    <location>
        <begin position="882"/>
        <end position="897"/>
    </location>
</feature>
<feature type="compositionally biased region" description="Low complexity" evidence="1">
    <location>
        <begin position="1093"/>
        <end position="1103"/>
    </location>
</feature>
<dbReference type="GO" id="GO:0000917">
    <property type="term" value="P:division septum assembly"/>
    <property type="evidence" value="ECO:0007669"/>
    <property type="project" value="TreeGrafter"/>
</dbReference>
<feature type="compositionally biased region" description="Basic and acidic residues" evidence="1">
    <location>
        <begin position="707"/>
        <end position="720"/>
    </location>
</feature>
<feature type="compositionally biased region" description="Basic and acidic residues" evidence="1">
    <location>
        <begin position="768"/>
        <end position="782"/>
    </location>
</feature>
<feature type="compositionally biased region" description="Low complexity" evidence="1">
    <location>
        <begin position="517"/>
        <end position="543"/>
    </location>
</feature>
<feature type="compositionally biased region" description="Basic and acidic residues" evidence="1">
    <location>
        <begin position="1106"/>
        <end position="1115"/>
    </location>
</feature>
<feature type="compositionally biased region" description="Low complexity" evidence="1">
    <location>
        <begin position="840"/>
        <end position="866"/>
    </location>
</feature>
<dbReference type="GeneID" id="25987177"/>
<feature type="compositionally biased region" description="Pro residues" evidence="1">
    <location>
        <begin position="1177"/>
        <end position="1186"/>
    </location>
</feature>
<feature type="compositionally biased region" description="Low complexity" evidence="1">
    <location>
        <begin position="571"/>
        <end position="586"/>
    </location>
</feature>
<comment type="caution">
    <text evidence="2">The sequence shown here is derived from an EMBL/GenBank/DDBJ whole genome shotgun (WGS) entry which is preliminary data.</text>
</comment>